<proteinExistence type="predicted"/>
<dbReference type="Pfam" id="PF13508">
    <property type="entry name" value="Acetyltransf_7"/>
    <property type="match status" value="1"/>
</dbReference>
<dbReference type="EMBL" id="JBHSBI010000004">
    <property type="protein sequence ID" value="MFC4007647.1"/>
    <property type="molecule type" value="Genomic_DNA"/>
</dbReference>
<organism evidence="2 3">
    <name type="scientific">Nonomuraea purpurea</name>
    <dbReference type="NCBI Taxonomy" id="1849276"/>
    <lineage>
        <taxon>Bacteria</taxon>
        <taxon>Bacillati</taxon>
        <taxon>Actinomycetota</taxon>
        <taxon>Actinomycetes</taxon>
        <taxon>Streptosporangiales</taxon>
        <taxon>Streptosporangiaceae</taxon>
        <taxon>Nonomuraea</taxon>
    </lineage>
</organism>
<name>A0ABV8G5Q3_9ACTN</name>
<protein>
    <submittedName>
        <fullName evidence="2">GNAT family N-acetyltransferase</fullName>
        <ecNumber evidence="2">2.3.1.-</ecNumber>
    </submittedName>
</protein>
<dbReference type="EC" id="2.3.1.-" evidence="2"/>
<keyword evidence="2" id="KW-0012">Acyltransferase</keyword>
<accession>A0ABV8G5Q3</accession>
<dbReference type="PROSITE" id="PS51186">
    <property type="entry name" value="GNAT"/>
    <property type="match status" value="1"/>
</dbReference>
<dbReference type="InterPro" id="IPR000182">
    <property type="entry name" value="GNAT_dom"/>
</dbReference>
<reference evidence="3" key="1">
    <citation type="journal article" date="2019" name="Int. J. Syst. Evol. Microbiol.">
        <title>The Global Catalogue of Microorganisms (GCM) 10K type strain sequencing project: providing services to taxonomists for standard genome sequencing and annotation.</title>
        <authorList>
            <consortium name="The Broad Institute Genomics Platform"/>
            <consortium name="The Broad Institute Genome Sequencing Center for Infectious Disease"/>
            <person name="Wu L."/>
            <person name="Ma J."/>
        </authorList>
    </citation>
    <scope>NUCLEOTIDE SEQUENCE [LARGE SCALE GENOMIC DNA]</scope>
    <source>
        <strain evidence="3">TBRC 1276</strain>
    </source>
</reference>
<dbReference type="RefSeq" id="WP_379527751.1">
    <property type="nucleotide sequence ID" value="NZ_JBHSBI010000004.1"/>
</dbReference>
<dbReference type="SUPFAM" id="SSF55729">
    <property type="entry name" value="Acyl-CoA N-acyltransferases (Nat)"/>
    <property type="match status" value="1"/>
</dbReference>
<dbReference type="Proteomes" id="UP001595851">
    <property type="component" value="Unassembled WGS sequence"/>
</dbReference>
<evidence type="ECO:0000313" key="3">
    <source>
        <dbReference type="Proteomes" id="UP001595851"/>
    </source>
</evidence>
<feature type="domain" description="N-acetyltransferase" evidence="1">
    <location>
        <begin position="2"/>
        <end position="188"/>
    </location>
</feature>
<evidence type="ECO:0000259" key="1">
    <source>
        <dbReference type="PROSITE" id="PS51186"/>
    </source>
</evidence>
<keyword evidence="2" id="KW-0808">Transferase</keyword>
<sequence>MIEFRGAGPAEFIERLDTVIDIYTAAMNPPRDQITGRKTIMRNHGTYPHFQCYFAELRDISPATGRPEPRIVGFAYGFRGAPGQWWHDVVSRALTERLGQQAADAWLGYAFELAEIHVHPDHQGKGVGRAMIRTLCAGRGERSAVLSTHDQPTAARHLYASMGFTDLLTKFVFPGGYENYAIAGRPLPLT</sequence>
<evidence type="ECO:0000313" key="2">
    <source>
        <dbReference type="EMBL" id="MFC4007647.1"/>
    </source>
</evidence>
<keyword evidence="3" id="KW-1185">Reference proteome</keyword>
<dbReference type="InterPro" id="IPR016181">
    <property type="entry name" value="Acyl_CoA_acyltransferase"/>
</dbReference>
<dbReference type="CDD" id="cd04301">
    <property type="entry name" value="NAT_SF"/>
    <property type="match status" value="1"/>
</dbReference>
<comment type="caution">
    <text evidence="2">The sequence shown here is derived from an EMBL/GenBank/DDBJ whole genome shotgun (WGS) entry which is preliminary data.</text>
</comment>
<dbReference type="Gene3D" id="3.40.630.30">
    <property type="match status" value="1"/>
</dbReference>
<dbReference type="GO" id="GO:0016746">
    <property type="term" value="F:acyltransferase activity"/>
    <property type="evidence" value="ECO:0007669"/>
    <property type="project" value="UniProtKB-KW"/>
</dbReference>
<gene>
    <name evidence="2" type="ORF">ACFOY2_10455</name>
</gene>